<dbReference type="Pfam" id="PF07687">
    <property type="entry name" value="M20_dimer"/>
    <property type="match status" value="1"/>
</dbReference>
<evidence type="ECO:0000259" key="3">
    <source>
        <dbReference type="Pfam" id="PF07687"/>
    </source>
</evidence>
<dbReference type="PANTHER" id="PTHR30575">
    <property type="entry name" value="PEPTIDASE M20"/>
    <property type="match status" value="1"/>
</dbReference>
<proteinExistence type="inferred from homology"/>
<reference evidence="5 6" key="1">
    <citation type="journal article" date="2020" name="ISME J.">
        <title>Uncovering the hidden diversity of litter-decomposition mechanisms in mushroom-forming fungi.</title>
        <authorList>
            <person name="Floudas D."/>
            <person name="Bentzer J."/>
            <person name="Ahren D."/>
            <person name="Johansson T."/>
            <person name="Persson P."/>
            <person name="Tunlid A."/>
        </authorList>
    </citation>
    <scope>NUCLEOTIDE SEQUENCE [LARGE SCALE GENOMIC DNA]</scope>
    <source>
        <strain evidence="5 6">CBS 101986</strain>
    </source>
</reference>
<protein>
    <recommendedName>
        <fullName evidence="7">Peptidase M20 dimerisation domain-containing protein</fullName>
    </recommendedName>
</protein>
<sequence>MVICIITLIPSSFSSAPSSVLQMIIDALVPAADMSSSKILQHNATRAPSVIDSPPAYSDIHGPYNGQGSGVRREQSYRISPMNARRERPRRHRHNRSRDHGNGNAGDYDNEPSQNYNHGHRHDHRHYHDGEREWAPAPAHKPPPVDFQSKTQLPEIPGEEEASPSSEHGPQTVIPMPTADQIHISDHRHEIKGTFYVDPLIESLDPSRRKKKSKDVPPHASFRTRNQEIDIELATTGNVEKVSKAKVAVSSAAGQIKVKLLAMHPSRPRLELAAQSRHGDIVVFIPDNYVGVIQLSTRKGRLQVLPALASHMKIVKSSEHDMLFMVGDAHEGVDTSREASFCDLSSRTGSNVKCFNLPCDFSYGAQNEWWIEGEPLPTYSAKAPASLAEGDIASVIDNVLDKFNEKLRDISLKIHAHPELGFKENYAHDLLTDFLTKQGFKVTKHYLGLSTAWRAEYSQGRGGRTIGINSEMDALPAMGHACGHNLIAMSGVGVALGLKAALQARKTVAGKVVLLGTPAEEGGGGKVILLERGAYKGMDVCVMCHPTAGLPHSTALSTTTAMQSLTVEYFGHSAHAGNAPWEGVNALDAAFSAYSSLSLLRQQIKPTYRLHGIIEGGQNWAPNVIPDYARMRYVVRAPTFPEVQALLERVKNCFTAASLATGCEYAMTVEKAYFDLRQNDVLAQDFVDIVESRYGVTGTQQKSSASTDFGNVSYALPSIHPSFAIPTVPNGGNHTPAFTASAGTIAAHEAAMKITKGLAVTTYRVLTDSDFFTKVKASFEASKASQ</sequence>
<dbReference type="EMBL" id="JAACJJ010000042">
    <property type="protein sequence ID" value="KAF5316530.1"/>
    <property type="molecule type" value="Genomic_DNA"/>
</dbReference>
<dbReference type="PANTHER" id="PTHR30575:SF0">
    <property type="entry name" value="XAA-ARG DIPEPTIDASE"/>
    <property type="match status" value="1"/>
</dbReference>
<keyword evidence="6" id="KW-1185">Reference proteome</keyword>
<comment type="similarity">
    <text evidence="1">Belongs to the peptidase M20A family.</text>
</comment>
<dbReference type="Gene3D" id="3.30.70.360">
    <property type="match status" value="1"/>
</dbReference>
<dbReference type="Pfam" id="PF24016">
    <property type="entry name" value="DUF7330"/>
    <property type="match status" value="1"/>
</dbReference>
<dbReference type="NCBIfam" id="TIGR01891">
    <property type="entry name" value="amidohydrolases"/>
    <property type="match status" value="1"/>
</dbReference>
<dbReference type="Pfam" id="PF01546">
    <property type="entry name" value="Peptidase_M20"/>
    <property type="match status" value="1"/>
</dbReference>
<dbReference type="OrthoDB" id="6119954at2759"/>
<feature type="domain" description="DUF7330" evidence="4">
    <location>
        <begin position="182"/>
        <end position="349"/>
    </location>
</feature>
<gene>
    <name evidence="5" type="ORF">D9619_006449</name>
</gene>
<dbReference type="FunFam" id="3.30.70.360:FF:000004">
    <property type="entry name" value="Peptidase M20 domain-containing protein 2"/>
    <property type="match status" value="1"/>
</dbReference>
<dbReference type="Gene3D" id="3.40.630.10">
    <property type="entry name" value="Zn peptidases"/>
    <property type="match status" value="1"/>
</dbReference>
<dbReference type="InterPro" id="IPR052030">
    <property type="entry name" value="Peptidase_M20/M20A_hydrolases"/>
</dbReference>
<dbReference type="InterPro" id="IPR002933">
    <property type="entry name" value="Peptidase_M20"/>
</dbReference>
<evidence type="ECO:0008006" key="7">
    <source>
        <dbReference type="Google" id="ProtNLM"/>
    </source>
</evidence>
<evidence type="ECO:0000256" key="1">
    <source>
        <dbReference type="ARBA" id="ARBA00006247"/>
    </source>
</evidence>
<accession>A0A8H5B4N4</accession>
<dbReference type="AlphaFoldDB" id="A0A8H5B4N4"/>
<evidence type="ECO:0000313" key="5">
    <source>
        <dbReference type="EMBL" id="KAF5316530.1"/>
    </source>
</evidence>
<dbReference type="InterPro" id="IPR055754">
    <property type="entry name" value="DUF7330"/>
</dbReference>
<dbReference type="Proteomes" id="UP000567179">
    <property type="component" value="Unassembled WGS sequence"/>
</dbReference>
<dbReference type="InterPro" id="IPR036264">
    <property type="entry name" value="Bact_exopeptidase_dim_dom"/>
</dbReference>
<name>A0A8H5B4N4_9AGAR</name>
<dbReference type="GO" id="GO:0016805">
    <property type="term" value="F:dipeptidase activity"/>
    <property type="evidence" value="ECO:0007669"/>
    <property type="project" value="TreeGrafter"/>
</dbReference>
<comment type="caution">
    <text evidence="5">The sequence shown here is derived from an EMBL/GenBank/DDBJ whole genome shotgun (WGS) entry which is preliminary data.</text>
</comment>
<feature type="region of interest" description="Disordered" evidence="2">
    <location>
        <begin position="46"/>
        <end position="175"/>
    </location>
</feature>
<evidence type="ECO:0000259" key="4">
    <source>
        <dbReference type="Pfam" id="PF24016"/>
    </source>
</evidence>
<evidence type="ECO:0000313" key="6">
    <source>
        <dbReference type="Proteomes" id="UP000567179"/>
    </source>
</evidence>
<organism evidence="5 6">
    <name type="scientific">Psilocybe cf. subviscida</name>
    <dbReference type="NCBI Taxonomy" id="2480587"/>
    <lineage>
        <taxon>Eukaryota</taxon>
        <taxon>Fungi</taxon>
        <taxon>Dikarya</taxon>
        <taxon>Basidiomycota</taxon>
        <taxon>Agaricomycotina</taxon>
        <taxon>Agaricomycetes</taxon>
        <taxon>Agaricomycetidae</taxon>
        <taxon>Agaricales</taxon>
        <taxon>Agaricineae</taxon>
        <taxon>Strophariaceae</taxon>
        <taxon>Psilocybe</taxon>
    </lineage>
</organism>
<dbReference type="InterPro" id="IPR011650">
    <property type="entry name" value="Peptidase_M20_dimer"/>
</dbReference>
<dbReference type="SUPFAM" id="SSF55031">
    <property type="entry name" value="Bacterial exopeptidase dimerisation domain"/>
    <property type="match status" value="1"/>
</dbReference>
<evidence type="ECO:0000256" key="2">
    <source>
        <dbReference type="SAM" id="MobiDB-lite"/>
    </source>
</evidence>
<feature type="compositionally biased region" description="Basic residues" evidence="2">
    <location>
        <begin position="87"/>
        <end position="97"/>
    </location>
</feature>
<dbReference type="CDD" id="cd05672">
    <property type="entry name" value="M20_ACY1L2-like"/>
    <property type="match status" value="1"/>
</dbReference>
<dbReference type="InterPro" id="IPR017439">
    <property type="entry name" value="Amidohydrolase"/>
</dbReference>
<dbReference type="SUPFAM" id="SSF53187">
    <property type="entry name" value="Zn-dependent exopeptidases"/>
    <property type="match status" value="1"/>
</dbReference>
<feature type="domain" description="Peptidase M20 dimerisation" evidence="3">
    <location>
        <begin position="564"/>
        <end position="656"/>
    </location>
</feature>